<protein>
    <submittedName>
        <fullName evidence="2">Uncharacterized protein</fullName>
    </submittedName>
</protein>
<feature type="compositionally biased region" description="Basic and acidic residues" evidence="1">
    <location>
        <begin position="247"/>
        <end position="256"/>
    </location>
</feature>
<keyword evidence="3" id="KW-1185">Reference proteome</keyword>
<feature type="compositionally biased region" description="Basic residues" evidence="1">
    <location>
        <begin position="671"/>
        <end position="681"/>
    </location>
</feature>
<dbReference type="Proteomes" id="UP001595075">
    <property type="component" value="Unassembled WGS sequence"/>
</dbReference>
<organism evidence="2 3">
    <name type="scientific">Oculimacula yallundae</name>
    <dbReference type="NCBI Taxonomy" id="86028"/>
    <lineage>
        <taxon>Eukaryota</taxon>
        <taxon>Fungi</taxon>
        <taxon>Dikarya</taxon>
        <taxon>Ascomycota</taxon>
        <taxon>Pezizomycotina</taxon>
        <taxon>Leotiomycetes</taxon>
        <taxon>Helotiales</taxon>
        <taxon>Ploettnerulaceae</taxon>
        <taxon>Oculimacula</taxon>
    </lineage>
</organism>
<feature type="compositionally biased region" description="Polar residues" evidence="1">
    <location>
        <begin position="355"/>
        <end position="375"/>
    </location>
</feature>
<comment type="caution">
    <text evidence="2">The sequence shown here is derived from an EMBL/GenBank/DDBJ whole genome shotgun (WGS) entry which is preliminary data.</text>
</comment>
<feature type="compositionally biased region" description="Polar residues" evidence="1">
    <location>
        <begin position="562"/>
        <end position="574"/>
    </location>
</feature>
<accession>A0ABR4CS55</accession>
<feature type="compositionally biased region" description="Basic residues" evidence="1">
    <location>
        <begin position="257"/>
        <end position="266"/>
    </location>
</feature>
<feature type="compositionally biased region" description="Basic and acidic residues" evidence="1">
    <location>
        <begin position="449"/>
        <end position="464"/>
    </location>
</feature>
<feature type="region of interest" description="Disordered" evidence="1">
    <location>
        <begin position="182"/>
        <end position="276"/>
    </location>
</feature>
<evidence type="ECO:0000256" key="1">
    <source>
        <dbReference type="SAM" id="MobiDB-lite"/>
    </source>
</evidence>
<feature type="compositionally biased region" description="Low complexity" evidence="1">
    <location>
        <begin position="580"/>
        <end position="591"/>
    </location>
</feature>
<gene>
    <name evidence="2" type="ORF">VTL71DRAFT_12043</name>
</gene>
<feature type="region of interest" description="Disordered" evidence="1">
    <location>
        <begin position="28"/>
        <end position="73"/>
    </location>
</feature>
<dbReference type="EMBL" id="JAZHXI010000004">
    <property type="protein sequence ID" value="KAL2072700.1"/>
    <property type="molecule type" value="Genomic_DNA"/>
</dbReference>
<feature type="compositionally biased region" description="Basic residues" evidence="1">
    <location>
        <begin position="632"/>
        <end position="642"/>
    </location>
</feature>
<proteinExistence type="predicted"/>
<feature type="region of interest" description="Disordered" evidence="1">
    <location>
        <begin position="307"/>
        <end position="488"/>
    </location>
</feature>
<evidence type="ECO:0000313" key="2">
    <source>
        <dbReference type="EMBL" id="KAL2072700.1"/>
    </source>
</evidence>
<name>A0ABR4CS55_9HELO</name>
<feature type="compositionally biased region" description="Basic and acidic residues" evidence="1">
    <location>
        <begin position="28"/>
        <end position="55"/>
    </location>
</feature>
<feature type="compositionally biased region" description="Polar residues" evidence="1">
    <location>
        <begin position="615"/>
        <end position="626"/>
    </location>
</feature>
<feature type="compositionally biased region" description="Basic residues" evidence="1">
    <location>
        <begin position="427"/>
        <end position="437"/>
    </location>
</feature>
<feature type="compositionally biased region" description="Polar residues" evidence="1">
    <location>
        <begin position="383"/>
        <end position="392"/>
    </location>
</feature>
<feature type="compositionally biased region" description="Basic and acidic residues" evidence="1">
    <location>
        <begin position="307"/>
        <end position="320"/>
    </location>
</feature>
<feature type="compositionally biased region" description="Basic residues" evidence="1">
    <location>
        <begin position="336"/>
        <end position="352"/>
    </location>
</feature>
<sequence>MSSSHDSDISSFAEWEAQERVGFTIEEREQKLLDMEDPARVWKDRDSSNDARSSEGESASEVGLGENGGVSITNAPLTPHDLSLLQASVQEFAREHPFWMRTTLEDDDEAEEAVAEFEYDVYEFATEAGLSVHLAKVEVMRAMGAWKMERGLDVGVAEGGEATIEGIFEKVLQTVELVADAIGGGDGTKKRRREQKVREGNGLSDGVVESIEGEGGENKEPKAKRQRRREKKRKLEDGPISTADAMEVSKDEEPKTKAPKRQRSRRKLGEEIASTTEAIQSAGVVSNAIDPVIADNEIAGQNTAVISEEKKKLNVDKDLASKPVSAATPATEPKSAKRIRNEKKKEKKKRAKLGPTTSSHFAQPETSNSSSTKAVSPTKDKIVTTQTQTGDTQMPDVPEKEYQTSVDDQGVQDQDIEQLDAADRAEKKKRKKKRNKNRLSEVELGEAVKAADERSARKNERSAIPKDGASEPLAKKKRVRSRIMKGGGDELSVLEKTTVLESGVEAPVESAKSSETTIPNLDASPVDSKKSKKSKSTKPTTDASGTIKSAEEELLVRPLRTFDSNGVFGTTDASNPDLPQIAIEAAAIEQAPVKEKSRKRNKKSEPESGVDAEVESTQIEVTNSTEAEPLKKKPRDRKRKSLSKLLDNPKDIEVPSTEALIELPDTNSEKNKKHKRDKSSKRSSVGAEVNGQASEEASNSRHS</sequence>
<reference evidence="2 3" key="1">
    <citation type="journal article" date="2024" name="Commun. Biol.">
        <title>Comparative genomic analysis of thermophilic fungi reveals convergent evolutionary adaptations and gene losses.</title>
        <authorList>
            <person name="Steindorff A.S."/>
            <person name="Aguilar-Pontes M.V."/>
            <person name="Robinson A.J."/>
            <person name="Andreopoulos B."/>
            <person name="LaButti K."/>
            <person name="Kuo A."/>
            <person name="Mondo S."/>
            <person name="Riley R."/>
            <person name="Otillar R."/>
            <person name="Haridas S."/>
            <person name="Lipzen A."/>
            <person name="Grimwood J."/>
            <person name="Schmutz J."/>
            <person name="Clum A."/>
            <person name="Reid I.D."/>
            <person name="Moisan M.C."/>
            <person name="Butler G."/>
            <person name="Nguyen T.T.M."/>
            <person name="Dewar K."/>
            <person name="Conant G."/>
            <person name="Drula E."/>
            <person name="Henrissat B."/>
            <person name="Hansel C."/>
            <person name="Singer S."/>
            <person name="Hutchinson M.I."/>
            <person name="de Vries R.P."/>
            <person name="Natvig D.O."/>
            <person name="Powell A.J."/>
            <person name="Tsang A."/>
            <person name="Grigoriev I.V."/>
        </authorList>
    </citation>
    <scope>NUCLEOTIDE SEQUENCE [LARGE SCALE GENOMIC DNA]</scope>
    <source>
        <strain evidence="2 3">CBS 494.80</strain>
    </source>
</reference>
<evidence type="ECO:0000313" key="3">
    <source>
        <dbReference type="Proteomes" id="UP001595075"/>
    </source>
</evidence>
<feature type="region of interest" description="Disordered" evidence="1">
    <location>
        <begin position="501"/>
        <end position="703"/>
    </location>
</feature>